<comment type="caution">
    <text evidence="1">The sequence shown here is derived from an EMBL/GenBank/DDBJ whole genome shotgun (WGS) entry which is preliminary data.</text>
</comment>
<dbReference type="EMBL" id="CATQJL010000001">
    <property type="protein sequence ID" value="CAJ0590623.1"/>
    <property type="molecule type" value="Genomic_DNA"/>
</dbReference>
<gene>
    <name evidence="1" type="ORF">CYNAS_LOCUS2606</name>
</gene>
<evidence type="ECO:0000313" key="2">
    <source>
        <dbReference type="Proteomes" id="UP001176961"/>
    </source>
</evidence>
<dbReference type="AlphaFoldDB" id="A0AA36DQ53"/>
<dbReference type="Proteomes" id="UP001176961">
    <property type="component" value="Unassembled WGS sequence"/>
</dbReference>
<sequence length="77" mass="8891">MSRHCTLAVEAEMWMMDIPDIWSKLAELLVNAVYYDSNLISGSRPSFKDFTNVFLEASKDDRKDKSFELHCITEENG</sequence>
<accession>A0AA36DQ53</accession>
<evidence type="ECO:0000313" key="1">
    <source>
        <dbReference type="EMBL" id="CAJ0590623.1"/>
    </source>
</evidence>
<keyword evidence="2" id="KW-1185">Reference proteome</keyword>
<name>A0AA36DQ53_CYLNA</name>
<reference evidence="1" key="1">
    <citation type="submission" date="2023-07" db="EMBL/GenBank/DDBJ databases">
        <authorList>
            <consortium name="CYATHOMIX"/>
        </authorList>
    </citation>
    <scope>NUCLEOTIDE SEQUENCE</scope>
    <source>
        <strain evidence="1">N/A</strain>
    </source>
</reference>
<organism evidence="1 2">
    <name type="scientific">Cylicocyclus nassatus</name>
    <name type="common">Nematode worm</name>
    <dbReference type="NCBI Taxonomy" id="53992"/>
    <lineage>
        <taxon>Eukaryota</taxon>
        <taxon>Metazoa</taxon>
        <taxon>Ecdysozoa</taxon>
        <taxon>Nematoda</taxon>
        <taxon>Chromadorea</taxon>
        <taxon>Rhabditida</taxon>
        <taxon>Rhabditina</taxon>
        <taxon>Rhabditomorpha</taxon>
        <taxon>Strongyloidea</taxon>
        <taxon>Strongylidae</taxon>
        <taxon>Cylicocyclus</taxon>
    </lineage>
</organism>
<proteinExistence type="predicted"/>
<protein>
    <submittedName>
        <fullName evidence="1">Uncharacterized protein</fullName>
    </submittedName>
</protein>